<dbReference type="AlphaFoldDB" id="A0A392QX97"/>
<keyword evidence="1" id="KW-0812">Transmembrane</keyword>
<organism evidence="2 3">
    <name type="scientific">Trifolium medium</name>
    <dbReference type="NCBI Taxonomy" id="97028"/>
    <lineage>
        <taxon>Eukaryota</taxon>
        <taxon>Viridiplantae</taxon>
        <taxon>Streptophyta</taxon>
        <taxon>Embryophyta</taxon>
        <taxon>Tracheophyta</taxon>
        <taxon>Spermatophyta</taxon>
        <taxon>Magnoliopsida</taxon>
        <taxon>eudicotyledons</taxon>
        <taxon>Gunneridae</taxon>
        <taxon>Pentapetalae</taxon>
        <taxon>rosids</taxon>
        <taxon>fabids</taxon>
        <taxon>Fabales</taxon>
        <taxon>Fabaceae</taxon>
        <taxon>Papilionoideae</taxon>
        <taxon>50 kb inversion clade</taxon>
        <taxon>NPAAA clade</taxon>
        <taxon>Hologalegina</taxon>
        <taxon>IRL clade</taxon>
        <taxon>Trifolieae</taxon>
        <taxon>Trifolium</taxon>
    </lineage>
</organism>
<keyword evidence="3" id="KW-1185">Reference proteome</keyword>
<sequence length="118" mass="12813">MKSITGSIHVLGLGVVDATFTVVFPAMLGRSRVSWMKECVTPLGRVLASLARTSALEFGSLGMSPLVENMSSVSGVWLPFPRLGPPRLCKLRTQLGYLLLRMRVSGKLLLLSIPRFLG</sequence>
<proteinExistence type="predicted"/>
<accession>A0A392QX97</accession>
<keyword evidence="1" id="KW-1133">Transmembrane helix</keyword>
<keyword evidence="1" id="KW-0472">Membrane</keyword>
<protein>
    <submittedName>
        <fullName evidence="2">Uncharacterized protein</fullName>
    </submittedName>
</protein>
<comment type="caution">
    <text evidence="2">The sequence shown here is derived from an EMBL/GenBank/DDBJ whole genome shotgun (WGS) entry which is preliminary data.</text>
</comment>
<dbReference type="Proteomes" id="UP000265520">
    <property type="component" value="Unassembled WGS sequence"/>
</dbReference>
<name>A0A392QX97_9FABA</name>
<evidence type="ECO:0000256" key="1">
    <source>
        <dbReference type="SAM" id="Phobius"/>
    </source>
</evidence>
<reference evidence="2 3" key="1">
    <citation type="journal article" date="2018" name="Front. Plant Sci.">
        <title>Red Clover (Trifolium pratense) and Zigzag Clover (T. medium) - A Picture of Genomic Similarities and Differences.</title>
        <authorList>
            <person name="Dluhosova J."/>
            <person name="Istvanek J."/>
            <person name="Nedelnik J."/>
            <person name="Repkova J."/>
        </authorList>
    </citation>
    <scope>NUCLEOTIDE SEQUENCE [LARGE SCALE GENOMIC DNA]</scope>
    <source>
        <strain evidence="3">cv. 10/8</strain>
        <tissue evidence="2">Leaf</tissue>
    </source>
</reference>
<evidence type="ECO:0000313" key="2">
    <source>
        <dbReference type="EMBL" id="MCI27875.1"/>
    </source>
</evidence>
<evidence type="ECO:0000313" key="3">
    <source>
        <dbReference type="Proteomes" id="UP000265520"/>
    </source>
</evidence>
<feature type="transmembrane region" description="Helical" evidence="1">
    <location>
        <begin position="6"/>
        <end position="28"/>
    </location>
</feature>
<dbReference type="EMBL" id="LXQA010161956">
    <property type="protein sequence ID" value="MCI27875.1"/>
    <property type="molecule type" value="Genomic_DNA"/>
</dbReference>